<dbReference type="GO" id="GO:0005524">
    <property type="term" value="F:ATP binding"/>
    <property type="evidence" value="ECO:0007669"/>
    <property type="project" value="UniProtKB-KW"/>
</dbReference>
<dbReference type="Gene3D" id="3.30.950.30">
    <property type="entry name" value="Schlafen, AAA domain"/>
    <property type="match status" value="1"/>
</dbReference>
<organism evidence="3 4">
    <name type="scientific">Candidatus Neomicrothrix subdominans</name>
    <dbReference type="NCBI Taxonomy" id="2954438"/>
    <lineage>
        <taxon>Bacteria</taxon>
        <taxon>Bacillati</taxon>
        <taxon>Actinomycetota</taxon>
        <taxon>Acidimicrobiia</taxon>
        <taxon>Acidimicrobiales</taxon>
        <taxon>Microthrixaceae</taxon>
        <taxon>Candidatus Neomicrothrix</taxon>
    </lineage>
</organism>
<evidence type="ECO:0000259" key="2">
    <source>
        <dbReference type="Pfam" id="PF04326"/>
    </source>
</evidence>
<reference evidence="3 4" key="1">
    <citation type="submission" date="2020-10" db="EMBL/GenBank/DDBJ databases">
        <title>Connecting structure to function with the recovery of over 1000 high-quality activated sludge metagenome-assembled genomes encoding full-length rRNA genes using long-read sequencing.</title>
        <authorList>
            <person name="Singleton C.M."/>
            <person name="Petriglieri F."/>
            <person name="Kristensen J.M."/>
            <person name="Kirkegaard R.H."/>
            <person name="Michaelsen T.Y."/>
            <person name="Andersen M.H."/>
            <person name="Karst S.M."/>
            <person name="Dueholm M.S."/>
            <person name="Nielsen P.H."/>
            <person name="Albertsen M."/>
        </authorList>
    </citation>
    <scope>NUCLEOTIDE SEQUENCE [LARGE SCALE GENOMIC DNA]</scope>
    <source>
        <strain evidence="3">Lyne_18-Q3-R50-59_MAXAC.006</strain>
    </source>
</reference>
<comment type="caution">
    <text evidence="3">The sequence shown here is derived from an EMBL/GenBank/DDBJ whole genome shotgun (WGS) entry which is preliminary data.</text>
</comment>
<accession>A0A936TCA4</accession>
<proteinExistence type="predicted"/>
<evidence type="ECO:0000313" key="3">
    <source>
        <dbReference type="EMBL" id="MBK9296008.1"/>
    </source>
</evidence>
<feature type="domain" description="Schlafen AlbA-2" evidence="2">
    <location>
        <begin position="41"/>
        <end position="98"/>
    </location>
</feature>
<feature type="compositionally biased region" description="Basic residues" evidence="1">
    <location>
        <begin position="139"/>
        <end position="148"/>
    </location>
</feature>
<dbReference type="Proteomes" id="UP000727993">
    <property type="component" value="Unassembled WGS sequence"/>
</dbReference>
<dbReference type="Pfam" id="PF04326">
    <property type="entry name" value="SLFN_AlbA_2"/>
    <property type="match status" value="1"/>
</dbReference>
<name>A0A936TCA4_9ACTN</name>
<sequence length="148" mass="16005">MKVDGSVAVDPEVELTRLKLQKSFEGSVTLDGTEGEVTTSFLEYTAMLRAHADSGETFKPLESATLKTVAAFMNGREGGTLMIGVVDDGTIHGLDSDYASRSKRPGLEGLVSTAPLQHHLHVDGRRRCHQRTGPDPSRRRPRHLPGAG</sequence>
<evidence type="ECO:0000313" key="4">
    <source>
        <dbReference type="Proteomes" id="UP000727993"/>
    </source>
</evidence>
<dbReference type="AlphaFoldDB" id="A0A936TCA4"/>
<dbReference type="InterPro" id="IPR007421">
    <property type="entry name" value="Schlafen_AlbA_2_dom"/>
</dbReference>
<gene>
    <name evidence="3" type="ORF">IPN02_03860</name>
</gene>
<feature type="region of interest" description="Disordered" evidence="1">
    <location>
        <begin position="123"/>
        <end position="148"/>
    </location>
</feature>
<evidence type="ECO:0000256" key="1">
    <source>
        <dbReference type="SAM" id="MobiDB-lite"/>
    </source>
</evidence>
<keyword evidence="3" id="KW-0547">Nucleotide-binding</keyword>
<protein>
    <submittedName>
        <fullName evidence="3">ATP-binding protein</fullName>
    </submittedName>
</protein>
<keyword evidence="3" id="KW-0067">ATP-binding</keyword>
<dbReference type="EMBL" id="JADJZA010000001">
    <property type="protein sequence ID" value="MBK9296008.1"/>
    <property type="molecule type" value="Genomic_DNA"/>
</dbReference>
<dbReference type="InterPro" id="IPR038461">
    <property type="entry name" value="Schlafen_AlbA_2_dom_sf"/>
</dbReference>